<gene>
    <name evidence="1" type="ORF">RFULGI_LOCUS17439</name>
</gene>
<proteinExistence type="predicted"/>
<evidence type="ECO:0000313" key="1">
    <source>
        <dbReference type="EMBL" id="CAG8798067.1"/>
    </source>
</evidence>
<keyword evidence="2" id="KW-1185">Reference proteome</keyword>
<dbReference type="AlphaFoldDB" id="A0A9N9JUJ5"/>
<sequence length="48" mass="5375">HAINAESKASKRPNEVTSMLHHFLISVTDDIKEIKLWADNCGGQNKNL</sequence>
<accession>A0A9N9JUJ5</accession>
<evidence type="ECO:0000313" key="2">
    <source>
        <dbReference type="Proteomes" id="UP000789396"/>
    </source>
</evidence>
<protein>
    <submittedName>
        <fullName evidence="1">11554_t:CDS:1</fullName>
    </submittedName>
</protein>
<dbReference type="OrthoDB" id="121955at2759"/>
<comment type="caution">
    <text evidence="1">The sequence shown here is derived from an EMBL/GenBank/DDBJ whole genome shotgun (WGS) entry which is preliminary data.</text>
</comment>
<organism evidence="1 2">
    <name type="scientific">Racocetra fulgida</name>
    <dbReference type="NCBI Taxonomy" id="60492"/>
    <lineage>
        <taxon>Eukaryota</taxon>
        <taxon>Fungi</taxon>
        <taxon>Fungi incertae sedis</taxon>
        <taxon>Mucoromycota</taxon>
        <taxon>Glomeromycotina</taxon>
        <taxon>Glomeromycetes</taxon>
        <taxon>Diversisporales</taxon>
        <taxon>Gigasporaceae</taxon>
        <taxon>Racocetra</taxon>
    </lineage>
</organism>
<name>A0A9N9JUJ5_9GLOM</name>
<feature type="non-terminal residue" evidence="1">
    <location>
        <position position="1"/>
    </location>
</feature>
<dbReference type="Proteomes" id="UP000789396">
    <property type="component" value="Unassembled WGS sequence"/>
</dbReference>
<reference evidence="1" key="1">
    <citation type="submission" date="2021-06" db="EMBL/GenBank/DDBJ databases">
        <authorList>
            <person name="Kallberg Y."/>
            <person name="Tangrot J."/>
            <person name="Rosling A."/>
        </authorList>
    </citation>
    <scope>NUCLEOTIDE SEQUENCE</scope>
    <source>
        <strain evidence="1">IN212</strain>
    </source>
</reference>
<dbReference type="EMBL" id="CAJVPZ010068445">
    <property type="protein sequence ID" value="CAG8798067.1"/>
    <property type="molecule type" value="Genomic_DNA"/>
</dbReference>
<feature type="non-terminal residue" evidence="1">
    <location>
        <position position="48"/>
    </location>
</feature>